<keyword evidence="2" id="KW-1133">Transmembrane helix</keyword>
<reference evidence="3 4" key="1">
    <citation type="submission" date="2014-01" db="EMBL/GenBank/DDBJ databases">
        <authorList>
            <consortium name="Genome Consortium for Active Teaching"/>
            <person name="Sontag T.C."/>
            <person name="Newman J.D."/>
        </authorList>
    </citation>
    <scope>NUCLEOTIDE SEQUENCE [LARGE SCALE GENOMIC DNA]</scope>
    <source>
        <strain evidence="3 4">DSM 19056</strain>
    </source>
</reference>
<protein>
    <submittedName>
        <fullName evidence="3">Uncharacterized protein</fullName>
    </submittedName>
</protein>
<accession>A0A246B6N2</accession>
<comment type="caution">
    <text evidence="3">The sequence shown here is derived from an EMBL/GenBank/DDBJ whole genome shotgun (WGS) entry which is preliminary data.</text>
</comment>
<evidence type="ECO:0000313" key="3">
    <source>
        <dbReference type="EMBL" id="OWK97026.1"/>
    </source>
</evidence>
<organism evidence="3 4">
    <name type="scientific">Kaistella haifensis DSM 19056</name>
    <dbReference type="NCBI Taxonomy" id="1450526"/>
    <lineage>
        <taxon>Bacteria</taxon>
        <taxon>Pseudomonadati</taxon>
        <taxon>Bacteroidota</taxon>
        <taxon>Flavobacteriia</taxon>
        <taxon>Flavobacteriales</taxon>
        <taxon>Weeksellaceae</taxon>
        <taxon>Chryseobacterium group</taxon>
        <taxon>Kaistella</taxon>
    </lineage>
</organism>
<dbReference type="AlphaFoldDB" id="A0A246B6N2"/>
<reference evidence="3 4" key="2">
    <citation type="submission" date="2017-05" db="EMBL/GenBank/DDBJ databases">
        <title>Genome of Chryseobacterium haifense.</title>
        <authorList>
            <person name="Newman J.D."/>
        </authorList>
    </citation>
    <scope>NUCLEOTIDE SEQUENCE [LARGE SCALE GENOMIC DNA]</scope>
    <source>
        <strain evidence="3 4">DSM 19056</strain>
    </source>
</reference>
<sequence length="90" mass="10500">MQTEITLNVLFGSVSSVLLAIVAYFIRQLHSDFKSMEKDITEVKTMALLIKTEFKNSYDLLNQKVDFLEQRVSKLEFNQLKNQDHETEKS</sequence>
<dbReference type="Proteomes" id="UP000197587">
    <property type="component" value="Unassembled WGS sequence"/>
</dbReference>
<keyword evidence="2" id="KW-0812">Transmembrane</keyword>
<evidence type="ECO:0000256" key="2">
    <source>
        <dbReference type="SAM" id="Phobius"/>
    </source>
</evidence>
<dbReference type="EMBL" id="JASZ02000052">
    <property type="protein sequence ID" value="OWK97026.1"/>
    <property type="molecule type" value="Genomic_DNA"/>
</dbReference>
<feature type="transmembrane region" description="Helical" evidence="2">
    <location>
        <begin position="6"/>
        <end position="26"/>
    </location>
</feature>
<evidence type="ECO:0000256" key="1">
    <source>
        <dbReference type="SAM" id="Coils"/>
    </source>
</evidence>
<name>A0A246B6N2_9FLAO</name>
<keyword evidence="4" id="KW-1185">Reference proteome</keyword>
<proteinExistence type="predicted"/>
<keyword evidence="2" id="KW-0472">Membrane</keyword>
<feature type="coiled-coil region" evidence="1">
    <location>
        <begin position="51"/>
        <end position="78"/>
    </location>
</feature>
<gene>
    <name evidence="3" type="ORF">AP75_13415</name>
</gene>
<keyword evidence="1" id="KW-0175">Coiled coil</keyword>
<evidence type="ECO:0000313" key="4">
    <source>
        <dbReference type="Proteomes" id="UP000197587"/>
    </source>
</evidence>